<dbReference type="SMART" id="SM00091">
    <property type="entry name" value="PAS"/>
    <property type="match status" value="3"/>
</dbReference>
<dbReference type="Pfam" id="PF13487">
    <property type="entry name" value="HD_5"/>
    <property type="match status" value="1"/>
</dbReference>
<dbReference type="InterPro" id="IPR035965">
    <property type="entry name" value="PAS-like_dom_sf"/>
</dbReference>
<dbReference type="SUPFAM" id="SSF55785">
    <property type="entry name" value="PYP-like sensor domain (PAS domain)"/>
    <property type="match status" value="3"/>
</dbReference>
<evidence type="ECO:0000259" key="3">
    <source>
        <dbReference type="PROSITE" id="PS50113"/>
    </source>
</evidence>
<dbReference type="AlphaFoldDB" id="A0A100HMG2"/>
<proteinExistence type="predicted"/>
<dbReference type="InterPro" id="IPR000014">
    <property type="entry name" value="PAS"/>
</dbReference>
<dbReference type="SUPFAM" id="SSF109604">
    <property type="entry name" value="HD-domain/PDEase-like"/>
    <property type="match status" value="1"/>
</dbReference>
<dbReference type="Gene3D" id="3.30.450.40">
    <property type="match status" value="1"/>
</dbReference>
<evidence type="ECO:0000256" key="1">
    <source>
        <dbReference type="SAM" id="MobiDB-lite"/>
    </source>
</evidence>
<dbReference type="EMBL" id="BCMS01000002">
    <property type="protein sequence ID" value="GAQ23362.1"/>
    <property type="molecule type" value="Genomic_DNA"/>
</dbReference>
<dbReference type="CDD" id="cd00130">
    <property type="entry name" value="PAS"/>
    <property type="match status" value="3"/>
</dbReference>
<gene>
    <name evidence="5" type="ORF">DEIGR_200217</name>
</gene>
<keyword evidence="6" id="KW-1185">Reference proteome</keyword>
<dbReference type="PANTHER" id="PTHR45228:SF1">
    <property type="entry name" value="CYCLIC DI-GMP PHOSPHODIESTERASE TM_0186"/>
    <property type="match status" value="1"/>
</dbReference>
<dbReference type="GO" id="GO:0006355">
    <property type="term" value="P:regulation of DNA-templated transcription"/>
    <property type="evidence" value="ECO:0007669"/>
    <property type="project" value="InterPro"/>
</dbReference>
<dbReference type="NCBIfam" id="TIGR00229">
    <property type="entry name" value="sensory_box"/>
    <property type="match status" value="2"/>
</dbReference>
<feature type="domain" description="PAC" evidence="3">
    <location>
        <begin position="216"/>
        <end position="266"/>
    </location>
</feature>
<feature type="domain" description="HD-GYP" evidence="4">
    <location>
        <begin position="548"/>
        <end position="744"/>
    </location>
</feature>
<protein>
    <submittedName>
        <fullName evidence="5">Metal dependent phosphohydrolase</fullName>
    </submittedName>
</protein>
<evidence type="ECO:0000313" key="5">
    <source>
        <dbReference type="EMBL" id="GAQ23362.1"/>
    </source>
</evidence>
<comment type="caution">
    <text evidence="5">The sequence shown here is derived from an EMBL/GenBank/DDBJ whole genome shotgun (WGS) entry which is preliminary data.</text>
</comment>
<feature type="region of interest" description="Disordered" evidence="1">
    <location>
        <begin position="736"/>
        <end position="768"/>
    </location>
</feature>
<organism evidence="5 6">
    <name type="scientific">Deinococcus grandis</name>
    <dbReference type="NCBI Taxonomy" id="57498"/>
    <lineage>
        <taxon>Bacteria</taxon>
        <taxon>Thermotogati</taxon>
        <taxon>Deinococcota</taxon>
        <taxon>Deinococci</taxon>
        <taxon>Deinococcales</taxon>
        <taxon>Deinococcaceae</taxon>
        <taxon>Deinococcus</taxon>
    </lineage>
</organism>
<evidence type="ECO:0000259" key="4">
    <source>
        <dbReference type="PROSITE" id="PS51832"/>
    </source>
</evidence>
<dbReference type="OrthoDB" id="9804747at2"/>
<evidence type="ECO:0000313" key="6">
    <source>
        <dbReference type="Proteomes" id="UP000056209"/>
    </source>
</evidence>
<dbReference type="Pfam" id="PF08448">
    <property type="entry name" value="PAS_4"/>
    <property type="match status" value="1"/>
</dbReference>
<dbReference type="InterPro" id="IPR052020">
    <property type="entry name" value="Cyclic_di-GMP/3'3'-cGAMP_PDE"/>
</dbReference>
<dbReference type="InterPro" id="IPR029016">
    <property type="entry name" value="GAF-like_dom_sf"/>
</dbReference>
<dbReference type="InterPro" id="IPR037522">
    <property type="entry name" value="HD_GYP_dom"/>
</dbReference>
<dbReference type="PROSITE" id="PS51832">
    <property type="entry name" value="HD_GYP"/>
    <property type="match status" value="1"/>
</dbReference>
<dbReference type="InterPro" id="IPR013656">
    <property type="entry name" value="PAS_4"/>
</dbReference>
<dbReference type="SMART" id="SM00471">
    <property type="entry name" value="HDc"/>
    <property type="match status" value="1"/>
</dbReference>
<name>A0A100HMG2_9DEIO</name>
<dbReference type="Gene3D" id="3.30.450.20">
    <property type="entry name" value="PAS domain"/>
    <property type="match status" value="3"/>
</dbReference>
<dbReference type="NCBIfam" id="TIGR00277">
    <property type="entry name" value="HDIG"/>
    <property type="match status" value="1"/>
</dbReference>
<dbReference type="RefSeq" id="WP_058979163.1">
    <property type="nucleotide sequence ID" value="NZ_BCMS01000002.1"/>
</dbReference>
<dbReference type="InterPro" id="IPR006675">
    <property type="entry name" value="HDIG_dom"/>
</dbReference>
<dbReference type="InterPro" id="IPR000700">
    <property type="entry name" value="PAS-assoc_C"/>
</dbReference>
<dbReference type="InterPro" id="IPR003607">
    <property type="entry name" value="HD/PDEase_dom"/>
</dbReference>
<sequence length="768" mass="84191">MTDPTLSQDAAHAVALGILTHFQRQADQGLIVLDERLHVADVTESLEARLDPAAEVRGQPLLHLIHPDDQAAVPDDLLVRLHSGQDAHAEVRLNTRGVAVWCELDFLPVTPPQPGMWALAIVRDITPRKTAEQHARTLEARRDALMDVAMDAIVSIDRHGRVVAWNPAATTMFGYTLKEVLGQQLSALIIRPADRDAHQRGMARHQQTGETRVAGRRVQVTALHKSGHTLQVELMMKPVQIDGQQYYTAFIHDLTDQLEAQRRLREQALHLNMMQEQLPTLSWTTDPDLNVRMVSGQTLQRLRLDPRALVGRHVTALLGGGREEDIVGAHLSALAGQRGRYMQRVQERVFEIHVSPLHDTFDRVVGTVALAHDVTDGHREQLLEAARAQVLRSIAVGAPLPDTLRLLAGLLTQLPGVIAAQLLTVHAGRLRTEASVGLPGDLLVHFTGDVDPQALHPAWAEALAGQDASVATLEHPSAWTPWRVALAGCGLRACWLFRVADRQGETQGLVALYRALPDAPSGRLGDTVTQAGQLMTVALEQDHHLQTILTTREETLRTLGVALEFRDDETEGHTDRVVRLSLELARRLGLSEAQQDDLRRGAYLHDLGKIAIPDQILLKPGPLSADEWAVMRQHPVTGYEMLRHTPALGQACLEVVLHHHEHWNGGGYPHGLKGEAIPLLARVFAVVDAFDALTSARPYKQPWPEDRALEELRVMAGRVLDPTLVEVFVALRAEGPPPESATDLLAPAPPQAASDGPTGADEPAGPRS</sequence>
<dbReference type="PROSITE" id="PS50113">
    <property type="entry name" value="PAC"/>
    <property type="match status" value="1"/>
</dbReference>
<dbReference type="PANTHER" id="PTHR45228">
    <property type="entry name" value="CYCLIC DI-GMP PHOSPHODIESTERASE TM_0186-RELATED"/>
    <property type="match status" value="1"/>
</dbReference>
<dbReference type="Gene3D" id="1.10.3210.10">
    <property type="entry name" value="Hypothetical protein af1432"/>
    <property type="match status" value="1"/>
</dbReference>
<dbReference type="InterPro" id="IPR013767">
    <property type="entry name" value="PAS_fold"/>
</dbReference>
<dbReference type="CDD" id="cd00077">
    <property type="entry name" value="HDc"/>
    <property type="match status" value="1"/>
</dbReference>
<dbReference type="PROSITE" id="PS50112">
    <property type="entry name" value="PAS"/>
    <property type="match status" value="1"/>
</dbReference>
<dbReference type="GO" id="GO:0016787">
    <property type="term" value="F:hydrolase activity"/>
    <property type="evidence" value="ECO:0007669"/>
    <property type="project" value="UniProtKB-KW"/>
</dbReference>
<keyword evidence="5" id="KW-0378">Hydrolase</keyword>
<dbReference type="Pfam" id="PF00989">
    <property type="entry name" value="PAS"/>
    <property type="match status" value="1"/>
</dbReference>
<dbReference type="Proteomes" id="UP000056209">
    <property type="component" value="Unassembled WGS sequence"/>
</dbReference>
<accession>A0A100HMG2</accession>
<reference evidence="6" key="1">
    <citation type="submission" date="2015-11" db="EMBL/GenBank/DDBJ databases">
        <title>Draft Genome Sequence of the Radioresistant Bacterium Deinococcus grandis, Isolated from Freshwater Fish in Japan.</title>
        <authorList>
            <person name="Satoh K."/>
            <person name="Onodera T."/>
            <person name="Omoso K."/>
            <person name="Takeda-Yano K."/>
            <person name="Katayama T."/>
            <person name="Oono Y."/>
            <person name="Narumi I."/>
        </authorList>
    </citation>
    <scope>NUCLEOTIDE SEQUENCE [LARGE SCALE GENOMIC DNA]</scope>
    <source>
        <strain evidence="6">ATCC 43672</strain>
    </source>
</reference>
<feature type="domain" description="PAS" evidence="2">
    <location>
        <begin position="138"/>
        <end position="209"/>
    </location>
</feature>
<evidence type="ECO:0000259" key="2">
    <source>
        <dbReference type="PROSITE" id="PS50112"/>
    </source>
</evidence>